<gene>
    <name evidence="1" type="ORF">Tci_889482</name>
</gene>
<feature type="non-terminal residue" evidence="1">
    <location>
        <position position="1"/>
    </location>
</feature>
<protein>
    <submittedName>
        <fullName evidence="1">Uncharacterized protein</fullName>
    </submittedName>
</protein>
<dbReference type="AlphaFoldDB" id="A0A699U6D6"/>
<reference evidence="1" key="1">
    <citation type="journal article" date="2019" name="Sci. Rep.">
        <title>Draft genome of Tanacetum cinerariifolium, the natural source of mosquito coil.</title>
        <authorList>
            <person name="Yamashiro T."/>
            <person name="Shiraishi A."/>
            <person name="Satake H."/>
            <person name="Nakayama K."/>
        </authorList>
    </citation>
    <scope>NUCLEOTIDE SEQUENCE</scope>
</reference>
<sequence length="118" mass="13725">NNPEGKEYPFDLSKPLSFIMIQVRQVIPVDYFSNNDLEYLRGRSLSKKYTTSIIKTKAAKYDISGIKDMVPLLWSLVKVAYDRYAVWEFHTRVLTDNDSMDSQAIECPNMMYTAQKDL</sequence>
<proteinExistence type="predicted"/>
<organism evidence="1">
    <name type="scientific">Tanacetum cinerariifolium</name>
    <name type="common">Dalmatian daisy</name>
    <name type="synonym">Chrysanthemum cinerariifolium</name>
    <dbReference type="NCBI Taxonomy" id="118510"/>
    <lineage>
        <taxon>Eukaryota</taxon>
        <taxon>Viridiplantae</taxon>
        <taxon>Streptophyta</taxon>
        <taxon>Embryophyta</taxon>
        <taxon>Tracheophyta</taxon>
        <taxon>Spermatophyta</taxon>
        <taxon>Magnoliopsida</taxon>
        <taxon>eudicotyledons</taxon>
        <taxon>Gunneridae</taxon>
        <taxon>Pentapetalae</taxon>
        <taxon>asterids</taxon>
        <taxon>campanulids</taxon>
        <taxon>Asterales</taxon>
        <taxon>Asteraceae</taxon>
        <taxon>Asteroideae</taxon>
        <taxon>Anthemideae</taxon>
        <taxon>Anthemidinae</taxon>
        <taxon>Tanacetum</taxon>
    </lineage>
</organism>
<dbReference type="EMBL" id="BKCJ011300749">
    <property type="protein sequence ID" value="GFD17513.1"/>
    <property type="molecule type" value="Genomic_DNA"/>
</dbReference>
<accession>A0A699U6D6</accession>
<evidence type="ECO:0000313" key="1">
    <source>
        <dbReference type="EMBL" id="GFD17513.1"/>
    </source>
</evidence>
<comment type="caution">
    <text evidence="1">The sequence shown here is derived from an EMBL/GenBank/DDBJ whole genome shotgun (WGS) entry which is preliminary data.</text>
</comment>
<name>A0A699U6D6_TANCI</name>